<evidence type="ECO:0000256" key="9">
    <source>
        <dbReference type="HAMAP-Rule" id="MF_00197"/>
    </source>
</evidence>
<dbReference type="Gene3D" id="3.10.310.10">
    <property type="entry name" value="Diaminopimelate Epimerase, Chain A, domain 1"/>
    <property type="match status" value="2"/>
</dbReference>
<keyword evidence="7 9" id="KW-0413">Isomerase</keyword>
<comment type="subunit">
    <text evidence="9">Homodimer.</text>
</comment>
<dbReference type="UniPathway" id="UPA00034">
    <property type="reaction ID" value="UER00025"/>
</dbReference>
<dbReference type="Proteomes" id="UP000282654">
    <property type="component" value="Unassembled WGS sequence"/>
</dbReference>
<dbReference type="GO" id="GO:0005829">
    <property type="term" value="C:cytosol"/>
    <property type="evidence" value="ECO:0007669"/>
    <property type="project" value="TreeGrafter"/>
</dbReference>
<dbReference type="EMBL" id="RKRE01000001">
    <property type="protein sequence ID" value="RPF49286.1"/>
    <property type="molecule type" value="Genomic_DNA"/>
</dbReference>
<evidence type="ECO:0000256" key="8">
    <source>
        <dbReference type="ARBA" id="ARBA00051712"/>
    </source>
</evidence>
<feature type="site" description="Could be important to modulate the pK values of the two catalytic cysteine residues" evidence="9">
    <location>
        <position position="161"/>
    </location>
</feature>
<dbReference type="PANTHER" id="PTHR31689">
    <property type="entry name" value="DIAMINOPIMELATE EPIMERASE, CHLOROPLASTIC"/>
    <property type="match status" value="1"/>
</dbReference>
<dbReference type="InterPro" id="IPR001653">
    <property type="entry name" value="DAP_epimerase_DapF"/>
</dbReference>
<dbReference type="RefSeq" id="WP_123926456.1">
    <property type="nucleotide sequence ID" value="NZ_RKRE01000001.1"/>
</dbReference>
<comment type="caution">
    <text evidence="9">Lacks conserved residue(s) required for the propagation of feature annotation.</text>
</comment>
<evidence type="ECO:0000256" key="6">
    <source>
        <dbReference type="ARBA" id="ARBA00023154"/>
    </source>
</evidence>
<dbReference type="GO" id="GO:0009089">
    <property type="term" value="P:lysine biosynthetic process via diaminopimelate"/>
    <property type="evidence" value="ECO:0007669"/>
    <property type="project" value="UniProtKB-UniRule"/>
</dbReference>
<organism evidence="11 12">
    <name type="scientific">Thermodesulfitimonas autotrophica</name>
    <dbReference type="NCBI Taxonomy" id="1894989"/>
    <lineage>
        <taxon>Bacteria</taxon>
        <taxon>Bacillati</taxon>
        <taxon>Bacillota</taxon>
        <taxon>Clostridia</taxon>
        <taxon>Thermoanaerobacterales</taxon>
        <taxon>Thermoanaerobacteraceae</taxon>
        <taxon>Thermodesulfitimonas</taxon>
    </lineage>
</organism>
<evidence type="ECO:0000256" key="3">
    <source>
        <dbReference type="ARBA" id="ARBA00013080"/>
    </source>
</evidence>
<accession>A0A3N5AVP4</accession>
<comment type="catalytic activity">
    <reaction evidence="8 9">
        <text>(2S,6S)-2,6-diaminopimelate = meso-2,6-diaminopimelate</text>
        <dbReference type="Rhea" id="RHEA:15393"/>
        <dbReference type="ChEBI" id="CHEBI:57609"/>
        <dbReference type="ChEBI" id="CHEBI:57791"/>
        <dbReference type="EC" id="5.1.1.7"/>
    </reaction>
</comment>
<comment type="subcellular location">
    <subcellularLocation>
        <location evidence="9">Cytoplasm</location>
    </subcellularLocation>
</comment>
<feature type="binding site" evidence="9">
    <location>
        <position position="159"/>
    </location>
    <ligand>
        <name>substrate</name>
    </ligand>
</feature>
<feature type="site" description="Could be important to modulate the pK values of the two catalytic cysteine residues" evidence="9">
    <location>
        <position position="210"/>
    </location>
</feature>
<dbReference type="PROSITE" id="PS01326">
    <property type="entry name" value="DAP_EPIMERASE"/>
    <property type="match status" value="1"/>
</dbReference>
<comment type="function">
    <text evidence="9">Catalyzes the stereoinversion of LL-2,6-diaminopimelate (L,L-DAP) to meso-diaminopimelate (meso-DAP), a precursor of L-lysine and an essential component of the bacterial peptidoglycan.</text>
</comment>
<dbReference type="OrthoDB" id="9805408at2"/>
<comment type="similarity">
    <text evidence="2 9">Belongs to the diaminopimelate epimerase family.</text>
</comment>
<sequence length="280" mass="29775">MRFLKMHGLGNDFVVVKADSVPEQPDTLARVVCDRHFGVGADGLVFVLPSEKADLRMRIFNPDGSEAEMCGNAIRCVAKYAYESGMVRKTALRVETGAGILIPRLHLAGERVATVEVDMGEPVLERGAIPMDGPPGRVINELLTVAGESFRVTAVSFGNPHCVIFVSDVAAVDLAALGPKIEHHPAFPRRTNVEFVQVLNPERIRVRVWERGAGATLACGTGACAAAVAGALNGLTGRQVRVGLPGGELFIRWAADNHVYMTGPAAAVFAGEWLGEEPGG</sequence>
<evidence type="ECO:0000256" key="2">
    <source>
        <dbReference type="ARBA" id="ARBA00010219"/>
    </source>
</evidence>
<dbReference type="GO" id="GO:0008837">
    <property type="term" value="F:diaminopimelate epimerase activity"/>
    <property type="evidence" value="ECO:0007669"/>
    <property type="project" value="UniProtKB-UniRule"/>
</dbReference>
<dbReference type="AlphaFoldDB" id="A0A3N5AVP4"/>
<dbReference type="InterPro" id="IPR018510">
    <property type="entry name" value="DAP_epimerase_AS"/>
</dbReference>
<evidence type="ECO:0000313" key="12">
    <source>
        <dbReference type="Proteomes" id="UP000282654"/>
    </source>
</evidence>
<dbReference type="PANTHER" id="PTHR31689:SF0">
    <property type="entry name" value="DIAMINOPIMELATE EPIMERASE"/>
    <property type="match status" value="1"/>
</dbReference>
<comment type="pathway">
    <text evidence="1 9">Amino-acid biosynthesis; L-lysine biosynthesis via DAP pathway; DL-2,6-diaminopimelate from LL-2,6-diaminopimelate: step 1/1.</text>
</comment>
<feature type="active site" description="Proton donor" evidence="9">
    <location>
        <position position="70"/>
    </location>
</feature>
<evidence type="ECO:0000313" key="11">
    <source>
        <dbReference type="EMBL" id="RPF49286.1"/>
    </source>
</evidence>
<feature type="active site" description="Proton acceptor" evidence="9">
    <location>
        <position position="219"/>
    </location>
</feature>
<reference evidence="11 12" key="1">
    <citation type="submission" date="2018-11" db="EMBL/GenBank/DDBJ databases">
        <title>Genomic Encyclopedia of Type Strains, Phase IV (KMG-IV): sequencing the most valuable type-strain genomes for metagenomic binning, comparative biology and taxonomic classification.</title>
        <authorList>
            <person name="Goeker M."/>
        </authorList>
    </citation>
    <scope>NUCLEOTIDE SEQUENCE [LARGE SCALE GENOMIC DNA]</scope>
    <source>
        <strain evidence="11 12">DSM 102936</strain>
    </source>
</reference>
<feature type="binding site" evidence="9">
    <location>
        <begin position="210"/>
        <end position="211"/>
    </location>
    <ligand>
        <name>substrate</name>
    </ligand>
</feature>
<feature type="active site" evidence="10">
    <location>
        <position position="70"/>
    </location>
</feature>
<keyword evidence="5 9" id="KW-0028">Amino-acid biosynthesis</keyword>
<gene>
    <name evidence="9" type="primary">dapF</name>
    <name evidence="11" type="ORF">EDD75_0091</name>
</gene>
<comment type="caution">
    <text evidence="11">The sequence shown here is derived from an EMBL/GenBank/DDBJ whole genome shotgun (WGS) entry which is preliminary data.</text>
</comment>
<feature type="binding site" evidence="9">
    <location>
        <begin position="220"/>
        <end position="221"/>
    </location>
    <ligand>
        <name>substrate</name>
    </ligand>
</feature>
<name>A0A3N5AVP4_9THEO</name>
<feature type="binding site" evidence="9">
    <location>
        <position position="61"/>
    </location>
    <ligand>
        <name>substrate</name>
    </ligand>
</feature>
<keyword evidence="12" id="KW-1185">Reference proteome</keyword>
<evidence type="ECO:0000256" key="4">
    <source>
        <dbReference type="ARBA" id="ARBA00022490"/>
    </source>
</evidence>
<dbReference type="FunFam" id="3.10.310.10:FF:000004">
    <property type="entry name" value="Diaminopimelate epimerase"/>
    <property type="match status" value="1"/>
</dbReference>
<protein>
    <recommendedName>
        <fullName evidence="3 9">Diaminopimelate epimerase</fullName>
        <shortName evidence="9">DAP epimerase</shortName>
        <ecNumber evidence="3 9">5.1.1.7</ecNumber>
    </recommendedName>
    <alternativeName>
        <fullName evidence="9">PLP-independent amino acid racemase</fullName>
    </alternativeName>
</protein>
<dbReference type="HAMAP" id="MF_00197">
    <property type="entry name" value="DAP_epimerase"/>
    <property type="match status" value="1"/>
</dbReference>
<feature type="binding site" evidence="9">
    <location>
        <position position="192"/>
    </location>
    <ligand>
        <name>substrate</name>
    </ligand>
</feature>
<proteinExistence type="inferred from homology"/>
<evidence type="ECO:0000256" key="5">
    <source>
        <dbReference type="ARBA" id="ARBA00022605"/>
    </source>
</evidence>
<feature type="binding site" evidence="9">
    <location>
        <position position="11"/>
    </location>
    <ligand>
        <name>substrate</name>
    </ligand>
</feature>
<dbReference type="SUPFAM" id="SSF54506">
    <property type="entry name" value="Diaminopimelate epimerase-like"/>
    <property type="match status" value="1"/>
</dbReference>
<dbReference type="Pfam" id="PF01678">
    <property type="entry name" value="DAP_epimerase"/>
    <property type="match status" value="2"/>
</dbReference>
<evidence type="ECO:0000256" key="7">
    <source>
        <dbReference type="ARBA" id="ARBA00023235"/>
    </source>
</evidence>
<keyword evidence="6 9" id="KW-0457">Lysine biosynthesis</keyword>
<evidence type="ECO:0000256" key="1">
    <source>
        <dbReference type="ARBA" id="ARBA00005196"/>
    </source>
</evidence>
<feature type="binding site" evidence="9">
    <location>
        <begin position="71"/>
        <end position="72"/>
    </location>
    <ligand>
        <name>substrate</name>
    </ligand>
</feature>
<dbReference type="NCBIfam" id="TIGR00652">
    <property type="entry name" value="DapF"/>
    <property type="match status" value="1"/>
</dbReference>
<dbReference type="EC" id="5.1.1.7" evidence="3 9"/>
<evidence type="ECO:0000256" key="10">
    <source>
        <dbReference type="PROSITE-ProRule" id="PRU10125"/>
    </source>
</evidence>
<keyword evidence="4 9" id="KW-0963">Cytoplasm</keyword>